<protein>
    <submittedName>
        <fullName evidence="1">Uncharacterized protein</fullName>
    </submittedName>
</protein>
<dbReference type="RefSeq" id="WP_025766780.1">
    <property type="nucleotide sequence ID" value="NZ_CP017889.1"/>
</dbReference>
<sequence length="227" mass="24503">MATVIRLNNANFDNPNLPVFFPVEAEGLIAGYTFDGRISTLAGGQLSITGNPILDESGITINSATDIITTNVVDAEHEELTVFMVGKRVATPAVNSFMVGTYTDGFTVYSQAGKLIIWGKDSVDGSAVQPSTLAFDVDSPFLSVSQRSQNMVKLSVPGLNMVASKTSENPISKSMDKIRLGESQVGREPIIHVSALLIYNKLLDEQTISKVNSQLRSYFSPLNINVQ</sequence>
<accession>A0A1W6TQQ1</accession>
<evidence type="ECO:0000313" key="1">
    <source>
        <dbReference type="EMBL" id="ARP18162.1"/>
    </source>
</evidence>
<dbReference type="EMBL" id="CP017902">
    <property type="protein sequence ID" value="ARP18162.1"/>
    <property type="molecule type" value="Genomic_DNA"/>
</dbReference>
<proteinExistence type="predicted"/>
<gene>
    <name evidence="1" type="ORF">K05K4_13240</name>
</gene>
<dbReference type="AlphaFoldDB" id="A0A1W6TQQ1"/>
<reference evidence="1" key="1">
    <citation type="submission" date="2016-10" db="EMBL/GenBank/DDBJ databases">
        <title>The High Quality Genome of Vibrio alginolyticus K01M1.</title>
        <authorList>
            <person name="Wendling C."/>
            <person name="Chibani C.M."/>
            <person name="Hertel R."/>
            <person name="Sproer C."/>
            <person name="Bunk B."/>
            <person name="Overmann J."/>
            <person name="Roth O."/>
            <person name="Liesegang H."/>
        </authorList>
    </citation>
    <scope>NUCLEOTIDE SEQUENCE</scope>
    <source>
        <strain evidence="1">K05K4</strain>
    </source>
</reference>
<name>A0A1W6TQQ1_VIBAL</name>
<organism evidence="1">
    <name type="scientific">Vibrio alginolyticus</name>
    <dbReference type="NCBI Taxonomy" id="663"/>
    <lineage>
        <taxon>Bacteria</taxon>
        <taxon>Pseudomonadati</taxon>
        <taxon>Pseudomonadota</taxon>
        <taxon>Gammaproteobacteria</taxon>
        <taxon>Vibrionales</taxon>
        <taxon>Vibrionaceae</taxon>
        <taxon>Vibrio</taxon>
    </lineage>
</organism>